<reference evidence="3" key="1">
    <citation type="submission" date="2016-10" db="EMBL/GenBank/DDBJ databases">
        <authorList>
            <person name="Varghese N."/>
            <person name="Submissions S."/>
        </authorList>
    </citation>
    <scope>NUCLEOTIDE SEQUENCE [LARGE SCALE GENOMIC DNA]</scope>
    <source>
        <strain evidence="3">DSM 40318</strain>
    </source>
</reference>
<proteinExistence type="predicted"/>
<gene>
    <name evidence="2" type="ORF">SAMN04490356_9110</name>
</gene>
<keyword evidence="3" id="KW-1185">Reference proteome</keyword>
<evidence type="ECO:0000313" key="3">
    <source>
        <dbReference type="Proteomes" id="UP000198609"/>
    </source>
</evidence>
<protein>
    <submittedName>
        <fullName evidence="2">Uncharacterized protein</fullName>
    </submittedName>
</protein>
<dbReference type="Proteomes" id="UP000198609">
    <property type="component" value="Unassembled WGS sequence"/>
</dbReference>
<dbReference type="RefSeq" id="WP_244321325.1">
    <property type="nucleotide sequence ID" value="NZ_FNST01000002.1"/>
</dbReference>
<accession>A0A1H5BYF0</accession>
<name>A0A1H5BYF0_STRMJ</name>
<feature type="compositionally biased region" description="Basic and acidic residues" evidence="1">
    <location>
        <begin position="16"/>
        <end position="27"/>
    </location>
</feature>
<organism evidence="2 3">
    <name type="scientific">Streptomyces melanosporofaciens</name>
    <dbReference type="NCBI Taxonomy" id="67327"/>
    <lineage>
        <taxon>Bacteria</taxon>
        <taxon>Bacillati</taxon>
        <taxon>Actinomycetota</taxon>
        <taxon>Actinomycetes</taxon>
        <taxon>Kitasatosporales</taxon>
        <taxon>Streptomycetaceae</taxon>
        <taxon>Streptomyces</taxon>
        <taxon>Streptomyces violaceusniger group</taxon>
    </lineage>
</organism>
<feature type="region of interest" description="Disordered" evidence="1">
    <location>
        <begin position="1"/>
        <end position="84"/>
    </location>
</feature>
<feature type="compositionally biased region" description="Basic and acidic residues" evidence="1">
    <location>
        <begin position="73"/>
        <end position="84"/>
    </location>
</feature>
<dbReference type="EMBL" id="FNST01000002">
    <property type="protein sequence ID" value="SED59080.1"/>
    <property type="molecule type" value="Genomic_DNA"/>
</dbReference>
<feature type="compositionally biased region" description="Basic and acidic residues" evidence="1">
    <location>
        <begin position="1"/>
        <end position="10"/>
    </location>
</feature>
<feature type="compositionally biased region" description="Acidic residues" evidence="1">
    <location>
        <begin position="48"/>
        <end position="58"/>
    </location>
</feature>
<evidence type="ECO:0000256" key="1">
    <source>
        <dbReference type="SAM" id="MobiDB-lite"/>
    </source>
</evidence>
<dbReference type="AlphaFoldDB" id="A0A1H5BYF0"/>
<evidence type="ECO:0000313" key="2">
    <source>
        <dbReference type="EMBL" id="SED59080.1"/>
    </source>
</evidence>
<sequence>MSDDRRPEEREEREEREDRGGIPRDLPDQQAQDGPDHLDVAGAGQEPDLGDDVPETDESGTGRQGKPQTGSVHPERPVPDEPSG</sequence>